<proteinExistence type="predicted"/>
<sequence>MDAGYRTGVFYQAMPAVGADGKNIMKLIPVQMVNGQFVQTLISRPATHMPAQKLNTINVTSPPVQMSKQAVVNPSVAEQITRKHFSQLNVPHSQPNLSLNKPLQQQTAQLAGKVPQIGANSAVCGNSLRLPNQLSLTVMSPNLPKGQCLQIPPTAQVCTVPAAELHPSLKKQICTSSASTSAGLDTSSVVSPVSKVSQGVTPPNDIKLLSPNPLSSTKKTSCGLPEKVTKPHLKLVPMVSQRPNSPIRWVIEEVEDSAALYLKPIDLSETFRSVQKKANTGDHCDTGRPESRLSQDNSVKGQDNALVMCNGKVFLQAKKCSLQVEPTAATQSSESNKTAVPSSSPQTNLKITDEVIDLCDDDSQDDSPQQAVPITTSATSHQDEDNVIFVSYIPPKSCSTQTLVLKPPVAAVSEADQADSSSSISMPVANGTNVCEPAVMDVTHNTSEQSTSTTQLDIMDVDEEPADPRVIDSSTHRMESSTNPAAVSSSQTPSLAQQHCQTADHMLRQIFGITSDVKICLQRIDERTAPTFPLHADSITLMEGNMEPASSSEKKDVFLQEGHSPLVPYTFSDQPLSATPLKNSHFTQNTKPSSALLQKCLLDPFNRTPYDTETEPDISYVAPIDEDFPSSDENNLSMSRDAASCPQTCAKLTTIIRRVGRMRKRTVCPCCIPATLDPALKSNTRLEEMEKCSLTLEENTKKGGRTKAARKDGRTSGRVGCAAARNKQNCKSHKAAAGDRLSSVDCG</sequence>
<dbReference type="PANTHER" id="PTHR16131">
    <property type="entry name" value="LIGAND-DEPENDENT NUCLEAR RECEPTOR-INTERACTING FACTOR 1"/>
    <property type="match status" value="1"/>
</dbReference>
<dbReference type="Proteomes" id="UP000515145">
    <property type="component" value="Chromosome 7"/>
</dbReference>
<gene>
    <name evidence="3" type="primary">lrif1</name>
</gene>
<dbReference type="RefSeq" id="XP_028266833.1">
    <property type="nucleotide sequence ID" value="XM_028411032.1"/>
</dbReference>
<feature type="region of interest" description="Disordered" evidence="1">
    <location>
        <begin position="700"/>
        <end position="719"/>
    </location>
</feature>
<dbReference type="FunCoup" id="A0A6P7IMV1">
    <property type="interactions" value="234"/>
</dbReference>
<dbReference type="GO" id="GO:0042974">
    <property type="term" value="F:nuclear retinoic acid receptor binding"/>
    <property type="evidence" value="ECO:0007669"/>
    <property type="project" value="InterPro"/>
</dbReference>
<feature type="region of interest" description="Disordered" evidence="1">
    <location>
        <begin position="328"/>
        <end position="347"/>
    </location>
</feature>
<dbReference type="Pfam" id="PF15741">
    <property type="entry name" value="LRIF1"/>
    <property type="match status" value="1"/>
</dbReference>
<keyword evidence="3" id="KW-0675">Receptor</keyword>
<accession>A0A6P7IMV1</accession>
<keyword evidence="2" id="KW-1185">Reference proteome</keyword>
<reference evidence="3" key="1">
    <citation type="submission" date="2025-08" db="UniProtKB">
        <authorList>
            <consortium name="RefSeq"/>
        </authorList>
    </citation>
    <scope>IDENTIFICATION</scope>
</reference>
<evidence type="ECO:0000256" key="1">
    <source>
        <dbReference type="SAM" id="MobiDB-lite"/>
    </source>
</evidence>
<dbReference type="InParanoid" id="A0A6P7IMV1"/>
<protein>
    <submittedName>
        <fullName evidence="3">Ligand-dependent nuclear receptor-interacting factor 1</fullName>
    </submittedName>
</protein>
<dbReference type="AlphaFoldDB" id="A0A6P7IMV1"/>
<feature type="compositionally biased region" description="Basic and acidic residues" evidence="1">
    <location>
        <begin position="279"/>
        <end position="293"/>
    </location>
</feature>
<dbReference type="PANTHER" id="PTHR16131:SF2">
    <property type="entry name" value="LIGAND-DEPENDENT NUCLEAR RECEPTOR-INTERACTING FACTOR 1"/>
    <property type="match status" value="1"/>
</dbReference>
<feature type="region of interest" description="Disordered" evidence="1">
    <location>
        <begin position="277"/>
        <end position="299"/>
    </location>
</feature>
<dbReference type="GO" id="GO:0006355">
    <property type="term" value="P:regulation of DNA-templated transcription"/>
    <property type="evidence" value="ECO:0007669"/>
    <property type="project" value="InterPro"/>
</dbReference>
<evidence type="ECO:0000313" key="2">
    <source>
        <dbReference type="Proteomes" id="UP000515145"/>
    </source>
</evidence>
<dbReference type="GeneID" id="114439208"/>
<feature type="region of interest" description="Disordered" evidence="1">
    <location>
        <begin position="359"/>
        <end position="378"/>
    </location>
</feature>
<dbReference type="OrthoDB" id="9944055at2759"/>
<dbReference type="CTD" id="55791"/>
<evidence type="ECO:0000313" key="3">
    <source>
        <dbReference type="RefSeq" id="XP_028266833.1"/>
    </source>
</evidence>
<name>A0A6P7IMV1_9TELE</name>
<organism evidence="2 3">
    <name type="scientific">Parambassis ranga</name>
    <name type="common">Indian glassy fish</name>
    <dbReference type="NCBI Taxonomy" id="210632"/>
    <lineage>
        <taxon>Eukaryota</taxon>
        <taxon>Metazoa</taxon>
        <taxon>Chordata</taxon>
        <taxon>Craniata</taxon>
        <taxon>Vertebrata</taxon>
        <taxon>Euteleostomi</taxon>
        <taxon>Actinopterygii</taxon>
        <taxon>Neopterygii</taxon>
        <taxon>Teleostei</taxon>
        <taxon>Neoteleostei</taxon>
        <taxon>Acanthomorphata</taxon>
        <taxon>Ovalentaria</taxon>
        <taxon>Ambassidae</taxon>
        <taxon>Parambassis</taxon>
    </lineage>
</organism>
<dbReference type="InterPro" id="IPR026191">
    <property type="entry name" value="LRIF1"/>
</dbReference>